<dbReference type="RefSeq" id="WP_406857743.1">
    <property type="nucleotide sequence ID" value="NZ_CP157484.1"/>
</dbReference>
<dbReference type="PANTHER" id="PTHR43537:SF45">
    <property type="entry name" value="GNTR FAMILY REGULATORY PROTEIN"/>
    <property type="match status" value="1"/>
</dbReference>
<dbReference type="Pfam" id="PF07729">
    <property type="entry name" value="FCD"/>
    <property type="match status" value="1"/>
</dbReference>
<dbReference type="GO" id="GO:0003677">
    <property type="term" value="F:DNA binding"/>
    <property type="evidence" value="ECO:0007669"/>
    <property type="project" value="UniProtKB-KW"/>
</dbReference>
<accession>A0AAU7JL10</accession>
<dbReference type="Pfam" id="PF00392">
    <property type="entry name" value="GntR"/>
    <property type="match status" value="1"/>
</dbReference>
<dbReference type="InterPro" id="IPR036390">
    <property type="entry name" value="WH_DNA-bd_sf"/>
</dbReference>
<evidence type="ECO:0000256" key="3">
    <source>
        <dbReference type="ARBA" id="ARBA00023163"/>
    </source>
</evidence>
<gene>
    <name evidence="6" type="ORF">ABEG18_09065</name>
</gene>
<evidence type="ECO:0000256" key="2">
    <source>
        <dbReference type="ARBA" id="ARBA00023125"/>
    </source>
</evidence>
<dbReference type="InterPro" id="IPR011711">
    <property type="entry name" value="GntR_C"/>
</dbReference>
<dbReference type="Gene3D" id="1.20.120.530">
    <property type="entry name" value="GntR ligand-binding domain-like"/>
    <property type="match status" value="1"/>
</dbReference>
<dbReference type="AlphaFoldDB" id="A0AAU7JL10"/>
<name>A0AAU7JL10_9HYPH</name>
<dbReference type="GO" id="GO:0003700">
    <property type="term" value="F:DNA-binding transcription factor activity"/>
    <property type="evidence" value="ECO:0007669"/>
    <property type="project" value="InterPro"/>
</dbReference>
<dbReference type="Gene3D" id="1.10.10.10">
    <property type="entry name" value="Winged helix-like DNA-binding domain superfamily/Winged helix DNA-binding domain"/>
    <property type="match status" value="1"/>
</dbReference>
<reference evidence="6" key="1">
    <citation type="submission" date="2024-05" db="EMBL/GenBank/DDBJ databases">
        <authorList>
            <person name="Kim S."/>
            <person name="Heo J."/>
            <person name="Choi H."/>
            <person name="Choi Y."/>
            <person name="Kwon S.-W."/>
            <person name="Kim Y."/>
        </authorList>
    </citation>
    <scope>NUCLEOTIDE SEQUENCE</scope>
    <source>
        <strain evidence="6">KACC 23698</strain>
    </source>
</reference>
<dbReference type="InterPro" id="IPR000524">
    <property type="entry name" value="Tscrpt_reg_HTH_GntR"/>
</dbReference>
<dbReference type="InterPro" id="IPR036388">
    <property type="entry name" value="WH-like_DNA-bd_sf"/>
</dbReference>
<dbReference type="InterPro" id="IPR008920">
    <property type="entry name" value="TF_FadR/GntR_C"/>
</dbReference>
<proteinExistence type="predicted"/>
<dbReference type="SUPFAM" id="SSF46785">
    <property type="entry name" value="Winged helix' DNA-binding domain"/>
    <property type="match status" value="1"/>
</dbReference>
<sequence length="261" mass="28944">MSAHKHAIAAEAPTVAGPSSPPAPGMVARGGESLSEIAYDRIEDLIVHRVFAPGASTTTKDLQDAVNVGRTPVHQAVRRLAAETLIQIRPRDGLMVSPISLERDRRLLQLRRDMDRFVIRSASRNATGNIRSQLLHLTQQLKSRRDLMSLAEFNTYDRQLDRALMDATGEPFLDRTLRPLHTVFRRIGGLYLSQIGGPEGLLETIDHHLELLEAVLHAGVDDAILASDRLIEYADGMFVGLEARIDPALLDVRLSDYGQHR</sequence>
<feature type="region of interest" description="Disordered" evidence="4">
    <location>
        <begin position="1"/>
        <end position="29"/>
    </location>
</feature>
<dbReference type="EMBL" id="CP157484">
    <property type="protein sequence ID" value="XBO40887.1"/>
    <property type="molecule type" value="Genomic_DNA"/>
</dbReference>
<keyword evidence="2" id="KW-0238">DNA-binding</keyword>
<keyword evidence="3" id="KW-0804">Transcription</keyword>
<dbReference type="SMART" id="SM00345">
    <property type="entry name" value="HTH_GNTR"/>
    <property type="match status" value="1"/>
</dbReference>
<evidence type="ECO:0000256" key="4">
    <source>
        <dbReference type="SAM" id="MobiDB-lite"/>
    </source>
</evidence>
<organism evidence="6">
    <name type="scientific">Alsobacter sp. KACC 23698</name>
    <dbReference type="NCBI Taxonomy" id="3149229"/>
    <lineage>
        <taxon>Bacteria</taxon>
        <taxon>Pseudomonadati</taxon>
        <taxon>Pseudomonadota</taxon>
        <taxon>Alphaproteobacteria</taxon>
        <taxon>Hyphomicrobiales</taxon>
        <taxon>Alsobacteraceae</taxon>
        <taxon>Alsobacter</taxon>
    </lineage>
</organism>
<protein>
    <submittedName>
        <fullName evidence="6">GntR family transcriptional regulator</fullName>
    </submittedName>
</protein>
<dbReference type="SUPFAM" id="SSF48008">
    <property type="entry name" value="GntR ligand-binding domain-like"/>
    <property type="match status" value="1"/>
</dbReference>
<keyword evidence="1" id="KW-0805">Transcription regulation</keyword>
<dbReference type="PANTHER" id="PTHR43537">
    <property type="entry name" value="TRANSCRIPTIONAL REGULATOR, GNTR FAMILY"/>
    <property type="match status" value="1"/>
</dbReference>
<feature type="domain" description="HTH gntR-type" evidence="5">
    <location>
        <begin position="32"/>
        <end position="99"/>
    </location>
</feature>
<dbReference type="PROSITE" id="PS50949">
    <property type="entry name" value="HTH_GNTR"/>
    <property type="match status" value="1"/>
</dbReference>
<evidence type="ECO:0000259" key="5">
    <source>
        <dbReference type="PROSITE" id="PS50949"/>
    </source>
</evidence>
<evidence type="ECO:0000256" key="1">
    <source>
        <dbReference type="ARBA" id="ARBA00023015"/>
    </source>
</evidence>
<evidence type="ECO:0000313" key="6">
    <source>
        <dbReference type="EMBL" id="XBO40887.1"/>
    </source>
</evidence>